<name>A0A3A3H000_PANTH</name>
<comment type="cofactor">
    <cofactor evidence="1">
        <name>Co(2+)</name>
        <dbReference type="ChEBI" id="CHEBI:48828"/>
    </cofactor>
</comment>
<evidence type="ECO:0000256" key="7">
    <source>
        <dbReference type="ARBA" id="ARBA00022723"/>
    </source>
</evidence>
<dbReference type="OrthoDB" id="9803993at2"/>
<organism evidence="10 11">
    <name type="scientific">Paenibacillus thiaminolyticus</name>
    <name type="common">Bacillus thiaminolyticus</name>
    <dbReference type="NCBI Taxonomy" id="49283"/>
    <lineage>
        <taxon>Bacteria</taxon>
        <taxon>Bacillati</taxon>
        <taxon>Bacillota</taxon>
        <taxon>Bacilli</taxon>
        <taxon>Bacillales</taxon>
        <taxon>Paenibacillaceae</taxon>
        <taxon>Paenibacillus</taxon>
    </lineage>
</organism>
<dbReference type="InterPro" id="IPR000787">
    <property type="entry name" value="Peptidase_M29"/>
</dbReference>
<dbReference type="RefSeq" id="WP_119795096.1">
    <property type="nucleotide sequence ID" value="NZ_QYZD01000019.1"/>
</dbReference>
<evidence type="ECO:0000256" key="5">
    <source>
        <dbReference type="ARBA" id="ARBA00022438"/>
    </source>
</evidence>
<keyword evidence="8" id="KW-0378">Hydrolase</keyword>
<dbReference type="GO" id="GO:0006508">
    <property type="term" value="P:proteolysis"/>
    <property type="evidence" value="ECO:0007669"/>
    <property type="project" value="UniProtKB-KW"/>
</dbReference>
<dbReference type="InterPro" id="IPR052170">
    <property type="entry name" value="M29_Exopeptidase"/>
</dbReference>
<keyword evidence="7" id="KW-0479">Metal-binding</keyword>
<evidence type="ECO:0000256" key="1">
    <source>
        <dbReference type="ARBA" id="ARBA00001941"/>
    </source>
</evidence>
<sequence length="412" mass="45635">MTAATFEQNLKKYANLIVKVGVNVQPGQEVYVSATTEVAPLARLVAREAYEAGASNVHVDWIDEELSRLKYEKAADEMFTEYPEYEALKRNTFVDKRAAFIAIVSSNPDLLKGIDPKRIGSFQKASGQALDHYRKAVQSDKVSWTVVGAASADWAAKVFPDAGREKAVEKLWDAIFASVRLHADDPVQAWEEHNATLHKKVDILNGHHFHKLHYRAPGTDLTIELPEKHLWVGAGSTNEQEIPFMANMPTEEVFTVPQKEGVNGYVSSTKPLSYGGNLIDNFKITFENGRIVKVEAEQGQEILQHLVDTDEGSHYLGEVALVPHHSPISESNILFYNTLFDENASNHLAIGSGYAFNIEGGKKMSREELDANGVNNSITHVDFMIGSAEMDIDGILKDGTVVPVFRNGNWAI</sequence>
<dbReference type="InterPro" id="IPR035097">
    <property type="entry name" value="M29_N-terminal"/>
</dbReference>
<dbReference type="Proteomes" id="UP000266177">
    <property type="component" value="Unassembled WGS sequence"/>
</dbReference>
<dbReference type="Gene3D" id="3.40.1830.10">
    <property type="entry name" value="Thermophilic metalloprotease (M29)"/>
    <property type="match status" value="1"/>
</dbReference>
<dbReference type="PANTHER" id="PTHR34448">
    <property type="entry name" value="AMINOPEPTIDASE"/>
    <property type="match status" value="1"/>
</dbReference>
<evidence type="ECO:0000256" key="6">
    <source>
        <dbReference type="ARBA" id="ARBA00022670"/>
    </source>
</evidence>
<comment type="caution">
    <text evidence="10">The sequence shown here is derived from an EMBL/GenBank/DDBJ whole genome shotgun (WGS) entry which is preliminary data.</text>
</comment>
<dbReference type="PRINTS" id="PR00919">
    <property type="entry name" value="THERMOPTASE"/>
</dbReference>
<dbReference type="GO" id="GO:0046872">
    <property type="term" value="F:metal ion binding"/>
    <property type="evidence" value="ECO:0007669"/>
    <property type="project" value="UniProtKB-KW"/>
</dbReference>
<evidence type="ECO:0000256" key="4">
    <source>
        <dbReference type="ARBA" id="ARBA00008236"/>
    </source>
</evidence>
<dbReference type="GO" id="GO:0004177">
    <property type="term" value="F:aminopeptidase activity"/>
    <property type="evidence" value="ECO:0007669"/>
    <property type="project" value="UniProtKB-KW"/>
</dbReference>
<evidence type="ECO:0000256" key="2">
    <source>
        <dbReference type="ARBA" id="ARBA00001946"/>
    </source>
</evidence>
<evidence type="ECO:0000256" key="9">
    <source>
        <dbReference type="ARBA" id="ARBA00023049"/>
    </source>
</evidence>
<dbReference type="SUPFAM" id="SSF144052">
    <property type="entry name" value="Thermophilic metalloprotease-like"/>
    <property type="match status" value="1"/>
</dbReference>
<accession>A0A3A3H000</accession>
<dbReference type="PANTHER" id="PTHR34448:SF3">
    <property type="entry name" value="AMINOPEPTIDASE AMPS"/>
    <property type="match status" value="1"/>
</dbReference>
<dbReference type="Pfam" id="PF02073">
    <property type="entry name" value="Peptidase_M29"/>
    <property type="match status" value="1"/>
</dbReference>
<reference evidence="10 11" key="1">
    <citation type="submission" date="2018-09" db="EMBL/GenBank/DDBJ databases">
        <title>Paenibacillus SK2017-BO5.</title>
        <authorList>
            <person name="Piskunova J.V."/>
            <person name="Dubiley S.A."/>
            <person name="Severinov K.V."/>
        </authorList>
    </citation>
    <scope>NUCLEOTIDE SEQUENCE [LARGE SCALE GENOMIC DNA]</scope>
    <source>
        <strain evidence="10 11">BO5</strain>
    </source>
</reference>
<comment type="similarity">
    <text evidence="4">Belongs to the peptidase M29 family.</text>
</comment>
<keyword evidence="6" id="KW-0645">Protease</keyword>
<evidence type="ECO:0000313" key="10">
    <source>
        <dbReference type="EMBL" id="RJG21980.1"/>
    </source>
</evidence>
<proteinExistence type="inferred from homology"/>
<evidence type="ECO:0000256" key="8">
    <source>
        <dbReference type="ARBA" id="ARBA00022801"/>
    </source>
</evidence>
<comment type="cofactor">
    <cofactor evidence="3">
        <name>Zn(2+)</name>
        <dbReference type="ChEBI" id="CHEBI:29105"/>
    </cofactor>
</comment>
<dbReference type="EMBL" id="QYZD01000019">
    <property type="protein sequence ID" value="RJG21980.1"/>
    <property type="molecule type" value="Genomic_DNA"/>
</dbReference>
<evidence type="ECO:0000256" key="3">
    <source>
        <dbReference type="ARBA" id="ARBA00001947"/>
    </source>
</evidence>
<gene>
    <name evidence="10" type="ORF">DQX05_19145</name>
</gene>
<protein>
    <submittedName>
        <fullName evidence="10">Aminopeptidase</fullName>
    </submittedName>
</protein>
<keyword evidence="5 10" id="KW-0031">Aminopeptidase</keyword>
<evidence type="ECO:0000313" key="11">
    <source>
        <dbReference type="Proteomes" id="UP000266177"/>
    </source>
</evidence>
<comment type="cofactor">
    <cofactor evidence="2">
        <name>Mg(2+)</name>
        <dbReference type="ChEBI" id="CHEBI:18420"/>
    </cofactor>
</comment>
<dbReference type="GO" id="GO:0008237">
    <property type="term" value="F:metallopeptidase activity"/>
    <property type="evidence" value="ECO:0007669"/>
    <property type="project" value="UniProtKB-KW"/>
</dbReference>
<dbReference type="AlphaFoldDB" id="A0A3A3H000"/>
<keyword evidence="9" id="KW-0482">Metalloprotease</keyword>